<dbReference type="SMART" id="SM00220">
    <property type="entry name" value="S_TKc"/>
    <property type="match status" value="1"/>
</dbReference>
<dbReference type="SUPFAM" id="SSF56112">
    <property type="entry name" value="Protein kinase-like (PK-like)"/>
    <property type="match status" value="1"/>
</dbReference>
<dbReference type="PANTHER" id="PTHR43289">
    <property type="entry name" value="MITOGEN-ACTIVATED PROTEIN KINASE KINASE KINASE 20-RELATED"/>
    <property type="match status" value="1"/>
</dbReference>
<keyword evidence="5" id="KW-0418">Kinase</keyword>
<dbReference type="PROSITE" id="PS00108">
    <property type="entry name" value="PROTEIN_KINASE_ST"/>
    <property type="match status" value="1"/>
</dbReference>
<dbReference type="InterPro" id="IPR008271">
    <property type="entry name" value="Ser/Thr_kinase_AS"/>
</dbReference>
<dbReference type="Gene3D" id="3.30.200.20">
    <property type="entry name" value="Phosphorylase Kinase, domain 1"/>
    <property type="match status" value="1"/>
</dbReference>
<dbReference type="EMBL" id="BAABJM010000002">
    <property type="protein sequence ID" value="GAA5054641.1"/>
    <property type="molecule type" value="Genomic_DNA"/>
</dbReference>
<reference evidence="11" key="1">
    <citation type="journal article" date="2019" name="Int. J. Syst. Evol. Microbiol.">
        <title>The Global Catalogue of Microorganisms (GCM) 10K type strain sequencing project: providing services to taxonomists for standard genome sequencing and annotation.</title>
        <authorList>
            <consortium name="The Broad Institute Genomics Platform"/>
            <consortium name="The Broad Institute Genome Sequencing Center for Infectious Disease"/>
            <person name="Wu L."/>
            <person name="Ma J."/>
        </authorList>
    </citation>
    <scope>NUCLEOTIDE SEQUENCE [LARGE SCALE GENOMIC DNA]</scope>
    <source>
        <strain evidence="11">JCM 18298</strain>
    </source>
</reference>
<keyword evidence="6 7" id="KW-0067">ATP-binding</keyword>
<protein>
    <recommendedName>
        <fullName evidence="1">non-specific serine/threonine protein kinase</fullName>
        <ecNumber evidence="1">2.7.11.1</ecNumber>
    </recommendedName>
</protein>
<gene>
    <name evidence="10" type="ORF">GCM10023318_29870</name>
</gene>
<dbReference type="PROSITE" id="PS00107">
    <property type="entry name" value="PROTEIN_KINASE_ATP"/>
    <property type="match status" value="1"/>
</dbReference>
<evidence type="ECO:0000256" key="2">
    <source>
        <dbReference type="ARBA" id="ARBA00022527"/>
    </source>
</evidence>
<dbReference type="InterPro" id="IPR011044">
    <property type="entry name" value="Quino_amine_DH_bsu"/>
</dbReference>
<dbReference type="Gene3D" id="1.10.510.10">
    <property type="entry name" value="Transferase(Phosphotransferase) domain 1"/>
    <property type="match status" value="1"/>
</dbReference>
<evidence type="ECO:0000256" key="8">
    <source>
        <dbReference type="SAM" id="MobiDB-lite"/>
    </source>
</evidence>
<evidence type="ECO:0000259" key="9">
    <source>
        <dbReference type="PROSITE" id="PS50011"/>
    </source>
</evidence>
<dbReference type="EC" id="2.7.11.1" evidence="1"/>
<keyword evidence="2" id="KW-0723">Serine/threonine-protein kinase</keyword>
<dbReference type="InterPro" id="IPR000719">
    <property type="entry name" value="Prot_kinase_dom"/>
</dbReference>
<sequence>MDEPFGRYRLREKIGEGGMGQVFRAYDTGTDRVVAVKVLPEHLSTNDEYRERFRREAHAAARLREPHIVPIHDFGDIGGRLFLDMRLIDGTDLSRVVGRDGPLSPDVAVGIVEQIAAALDAAHAEGLVHRDVKPSNILLAERGFAYLIDFGIARAATDSSLTGTGNTLGTVAYMAPERFTAGHADQRADVYALACVLHELLTGATPFPGHSLEQQIAAHLTTPPPRPGAFAPRLSPFDEIIAHGMHKDPGQRYSTAGELAHAAGVAREHVVAAPTQADVGVPSAGEKQGAAKFSRFAATEVAPGGGTQGAANFSRTAVTEIASGVSHTPLPVSSSGPESPQGSPLGVQAAGSASPSAPVADKRLAAPPPASTPVVVGFGAFGVGAIDAIDTPTDATAGDSGVVDAPKPSGGLMIAGALLAMGLAVAVAIVATNASSGAKSREVVAQTITMDTGADEVAVDPAANALYVASADEGMISVIDLETRKVVSTIPVAGKPGDIVVDATTRTLYVSEQDAVLVIDIGTRTVTGRVPVPAQRLVLDPGSQRLYVLYSDTVSIIDTHTRAVRATLGGDYRYDPAAALDPAAHTLYVNGDGGEIAVLDTNHETPSDAIVLGENTSPLAVAVNPDDHLLYVTTMALTTSDSGDERFLSIIDPASGKELASIPAKGNALDLAVDPGGHTAYLVNFDNVQLVDTRTRAEVDKVEYPFLQGSAQDIAVDTANHTAYIAMGSSNTISVVSRSE</sequence>
<dbReference type="PROSITE" id="PS50011">
    <property type="entry name" value="PROTEIN_KINASE_DOM"/>
    <property type="match status" value="1"/>
</dbReference>
<evidence type="ECO:0000256" key="7">
    <source>
        <dbReference type="PROSITE-ProRule" id="PRU10141"/>
    </source>
</evidence>
<feature type="domain" description="Protein kinase" evidence="9">
    <location>
        <begin position="8"/>
        <end position="264"/>
    </location>
</feature>
<organism evidence="10 11">
    <name type="scientific">Nocardia callitridis</name>
    <dbReference type="NCBI Taxonomy" id="648753"/>
    <lineage>
        <taxon>Bacteria</taxon>
        <taxon>Bacillati</taxon>
        <taxon>Actinomycetota</taxon>
        <taxon>Actinomycetes</taxon>
        <taxon>Mycobacteriales</taxon>
        <taxon>Nocardiaceae</taxon>
        <taxon>Nocardia</taxon>
    </lineage>
</organism>
<evidence type="ECO:0000313" key="11">
    <source>
        <dbReference type="Proteomes" id="UP001500603"/>
    </source>
</evidence>
<dbReference type="InterPro" id="IPR015943">
    <property type="entry name" value="WD40/YVTN_repeat-like_dom_sf"/>
</dbReference>
<feature type="region of interest" description="Disordered" evidence="8">
    <location>
        <begin position="326"/>
        <end position="365"/>
    </location>
</feature>
<evidence type="ECO:0000313" key="10">
    <source>
        <dbReference type="EMBL" id="GAA5054641.1"/>
    </source>
</evidence>
<evidence type="ECO:0000256" key="3">
    <source>
        <dbReference type="ARBA" id="ARBA00022679"/>
    </source>
</evidence>
<dbReference type="InterPro" id="IPR011009">
    <property type="entry name" value="Kinase-like_dom_sf"/>
</dbReference>
<dbReference type="Gene3D" id="2.130.10.10">
    <property type="entry name" value="YVTN repeat-like/Quinoprotein amine dehydrogenase"/>
    <property type="match status" value="3"/>
</dbReference>
<dbReference type="InterPro" id="IPR011964">
    <property type="entry name" value="YVTN_b-propeller_repeat"/>
</dbReference>
<dbReference type="CDD" id="cd14014">
    <property type="entry name" value="STKc_PknB_like"/>
    <property type="match status" value="1"/>
</dbReference>
<feature type="binding site" evidence="7">
    <location>
        <position position="37"/>
    </location>
    <ligand>
        <name>ATP</name>
        <dbReference type="ChEBI" id="CHEBI:30616"/>
    </ligand>
</feature>
<comment type="caution">
    <text evidence="10">The sequence shown here is derived from an EMBL/GenBank/DDBJ whole genome shotgun (WGS) entry which is preliminary data.</text>
</comment>
<proteinExistence type="predicted"/>
<accession>A0ABP9KDL9</accession>
<dbReference type="NCBIfam" id="TIGR02276">
    <property type="entry name" value="beta_rpt_yvtn"/>
    <property type="match status" value="1"/>
</dbReference>
<dbReference type="PANTHER" id="PTHR43289:SF6">
    <property type="entry name" value="SERINE_THREONINE-PROTEIN KINASE NEKL-3"/>
    <property type="match status" value="1"/>
</dbReference>
<evidence type="ECO:0000256" key="1">
    <source>
        <dbReference type="ARBA" id="ARBA00012513"/>
    </source>
</evidence>
<feature type="compositionally biased region" description="Low complexity" evidence="8">
    <location>
        <begin position="333"/>
        <end position="359"/>
    </location>
</feature>
<name>A0ABP9KDL9_9NOCA</name>
<evidence type="ECO:0000256" key="4">
    <source>
        <dbReference type="ARBA" id="ARBA00022741"/>
    </source>
</evidence>
<dbReference type="Proteomes" id="UP001500603">
    <property type="component" value="Unassembled WGS sequence"/>
</dbReference>
<keyword evidence="3" id="KW-0808">Transferase</keyword>
<keyword evidence="4 7" id="KW-0547">Nucleotide-binding</keyword>
<keyword evidence="11" id="KW-1185">Reference proteome</keyword>
<dbReference type="InterPro" id="IPR017441">
    <property type="entry name" value="Protein_kinase_ATP_BS"/>
</dbReference>
<evidence type="ECO:0000256" key="6">
    <source>
        <dbReference type="ARBA" id="ARBA00022840"/>
    </source>
</evidence>
<dbReference type="SUPFAM" id="SSF50969">
    <property type="entry name" value="YVTN repeat-like/Quinoprotein amine dehydrogenase"/>
    <property type="match status" value="1"/>
</dbReference>
<dbReference type="Pfam" id="PF00069">
    <property type="entry name" value="Pkinase"/>
    <property type="match status" value="1"/>
</dbReference>
<dbReference type="RefSeq" id="WP_345495936.1">
    <property type="nucleotide sequence ID" value="NZ_BAABJM010000002.1"/>
</dbReference>
<evidence type="ECO:0000256" key="5">
    <source>
        <dbReference type="ARBA" id="ARBA00022777"/>
    </source>
</evidence>